<keyword evidence="4" id="KW-1185">Reference proteome</keyword>
<organism evidence="3 4">
    <name type="scientific">Algoriphagus marincola</name>
    <dbReference type="NCBI Taxonomy" id="264027"/>
    <lineage>
        <taxon>Bacteria</taxon>
        <taxon>Pseudomonadati</taxon>
        <taxon>Bacteroidota</taxon>
        <taxon>Cytophagia</taxon>
        <taxon>Cytophagales</taxon>
        <taxon>Cyclobacteriaceae</taxon>
        <taxon>Algoriphagus</taxon>
    </lineage>
</organism>
<dbReference type="InterPro" id="IPR003115">
    <property type="entry name" value="ParB_N"/>
</dbReference>
<evidence type="ECO:0000313" key="4">
    <source>
        <dbReference type="Proteomes" id="UP000766609"/>
    </source>
</evidence>
<proteinExistence type="inferred from homology"/>
<comment type="similarity">
    <text evidence="1">Belongs to the ParB family.</text>
</comment>
<evidence type="ECO:0000256" key="1">
    <source>
        <dbReference type="ARBA" id="ARBA00006295"/>
    </source>
</evidence>
<feature type="domain" description="ParB-like N-terminal" evidence="2">
    <location>
        <begin position="15"/>
        <end position="109"/>
    </location>
</feature>
<evidence type="ECO:0000313" key="3">
    <source>
        <dbReference type="EMBL" id="MBY5950023.1"/>
    </source>
</evidence>
<dbReference type="Pfam" id="PF02195">
    <property type="entry name" value="ParB_N"/>
    <property type="match status" value="1"/>
</dbReference>
<dbReference type="SUPFAM" id="SSF110849">
    <property type="entry name" value="ParB/Sulfiredoxin"/>
    <property type="match status" value="1"/>
</dbReference>
<evidence type="ECO:0000259" key="2">
    <source>
        <dbReference type="SMART" id="SM00470"/>
    </source>
</evidence>
<comment type="caution">
    <text evidence="3">The sequence shown here is derived from an EMBL/GenBank/DDBJ whole genome shotgun (WGS) entry which is preliminary data.</text>
</comment>
<sequence>MTEINSLVEYDKKVQELSLDDLVPNEFNPRARFNEEEEEELIDSILSKGILNPIVVYYDSQKHKYVILDGERRYRACKKINVKTIPARILLKEPDLLESLSLMFHIHNVREDWTEFAISMTIRRIVDEMGKEIQELSSKDMNELSQMTSLSRYKINKYLKFQDYPQSIINRFLELEIEGSSDEDQPDPDILLEMHKPISDMKEIMPQVIDEFQIDGIIDICIKKKFNGTITTNKQFRLLSKSLTAAKKGELDVNDLEREVRKFFSDPNYSAEQLYQSTSEVFYHYQSVIRTSKSLFDLLRDFQPSELDNERKGELEGELTRLLEQIRRLR</sequence>
<reference evidence="3 4" key="1">
    <citation type="submission" date="2021-06" db="EMBL/GenBank/DDBJ databases">
        <title>44 bacteria genomes isolated from Dapeng, Shenzhen.</title>
        <authorList>
            <person name="Zheng W."/>
            <person name="Yu S."/>
            <person name="Huang Y."/>
        </authorList>
    </citation>
    <scope>NUCLEOTIDE SEQUENCE [LARGE SCALE GENOMIC DNA]</scope>
    <source>
        <strain evidence="3 4">DP5N14-6</strain>
    </source>
</reference>
<dbReference type="InterPro" id="IPR004437">
    <property type="entry name" value="ParB/RepB/Spo0J"/>
</dbReference>
<accession>A0ABS7N130</accession>
<dbReference type="PANTHER" id="PTHR33375:SF1">
    <property type="entry name" value="CHROMOSOME-PARTITIONING PROTEIN PARB-RELATED"/>
    <property type="match status" value="1"/>
</dbReference>
<dbReference type="InterPro" id="IPR036086">
    <property type="entry name" value="ParB/Sulfiredoxin_sf"/>
</dbReference>
<dbReference type="Gene3D" id="3.90.1530.10">
    <property type="entry name" value="Conserved hypothetical protein from pyrococcus furiosus pfu- 392566-001, ParB domain"/>
    <property type="match status" value="1"/>
</dbReference>
<dbReference type="InterPro" id="IPR050336">
    <property type="entry name" value="Chromosome_partition/occlusion"/>
</dbReference>
<dbReference type="NCBIfam" id="TIGR00180">
    <property type="entry name" value="parB_part"/>
    <property type="match status" value="1"/>
</dbReference>
<dbReference type="EMBL" id="JAHVHP010000001">
    <property type="protein sequence ID" value="MBY5950023.1"/>
    <property type="molecule type" value="Genomic_DNA"/>
</dbReference>
<gene>
    <name evidence="3" type="ORF">KUV23_03500</name>
</gene>
<protein>
    <submittedName>
        <fullName evidence="3">ParB/RepB/Spo0J family partition protein</fullName>
    </submittedName>
</protein>
<dbReference type="RefSeq" id="WP_222583103.1">
    <property type="nucleotide sequence ID" value="NZ_JAHVHP010000001.1"/>
</dbReference>
<dbReference type="SMART" id="SM00470">
    <property type="entry name" value="ParB"/>
    <property type="match status" value="1"/>
</dbReference>
<dbReference type="Proteomes" id="UP000766609">
    <property type="component" value="Unassembled WGS sequence"/>
</dbReference>
<name>A0ABS7N130_9BACT</name>
<dbReference type="PANTHER" id="PTHR33375">
    <property type="entry name" value="CHROMOSOME-PARTITIONING PROTEIN PARB-RELATED"/>
    <property type="match status" value="1"/>
</dbReference>